<sequence>MKTTITYLLIVWSMGIHAQQALDTIFANDQMNVALFFPNPIRQGITGTNNFAFTYNREKEQYFGLLQANPGETSNLLAITSDGNVYSYILKYSKSLSKLNYFIQEYESIGNEKPKTIEVLNPSDTINTENPKKNYYKMFSEYLLKTKSSSIASKRKKGIVLKLLKMVHNKDEVYLVMEIVNNSGIDFEIDYWDISIVKGNKKRKASLQILQQKVIHKYNTPMIVENDKSKRFVYVLNKFVLGENEKLQIDMKELKGARELLIKY</sequence>
<keyword evidence="3" id="KW-1185">Reference proteome</keyword>
<dbReference type="RefSeq" id="WP_379926805.1">
    <property type="nucleotide sequence ID" value="NZ_JBHTJI010000042.1"/>
</dbReference>
<reference evidence="3" key="1">
    <citation type="journal article" date="2019" name="Int. J. Syst. Evol. Microbiol.">
        <title>The Global Catalogue of Microorganisms (GCM) 10K type strain sequencing project: providing services to taxonomists for standard genome sequencing and annotation.</title>
        <authorList>
            <consortium name="The Broad Institute Genomics Platform"/>
            <consortium name="The Broad Institute Genome Sequencing Center for Infectious Disease"/>
            <person name="Wu L."/>
            <person name="Ma J."/>
        </authorList>
    </citation>
    <scope>NUCLEOTIDE SEQUENCE [LARGE SCALE GENOMIC DNA]</scope>
    <source>
        <strain evidence="3">CCUG 62414</strain>
    </source>
</reference>
<dbReference type="Pfam" id="PF13595">
    <property type="entry name" value="DUF4138"/>
    <property type="match status" value="1"/>
</dbReference>
<evidence type="ECO:0000256" key="1">
    <source>
        <dbReference type="SAM" id="SignalP"/>
    </source>
</evidence>
<comment type="caution">
    <text evidence="2">The sequence shown here is derived from an EMBL/GenBank/DDBJ whole genome shotgun (WGS) entry which is preliminary data.</text>
</comment>
<evidence type="ECO:0000313" key="2">
    <source>
        <dbReference type="EMBL" id="MFD0991124.1"/>
    </source>
</evidence>
<organism evidence="2 3">
    <name type="scientific">Mariniflexile jejuense</name>
    <dbReference type="NCBI Taxonomy" id="1173582"/>
    <lineage>
        <taxon>Bacteria</taxon>
        <taxon>Pseudomonadati</taxon>
        <taxon>Bacteroidota</taxon>
        <taxon>Flavobacteriia</taxon>
        <taxon>Flavobacteriales</taxon>
        <taxon>Flavobacteriaceae</taxon>
        <taxon>Mariniflexile</taxon>
    </lineage>
</organism>
<proteinExistence type="predicted"/>
<feature type="chain" id="PRO_5045379112" evidence="1">
    <location>
        <begin position="19"/>
        <end position="264"/>
    </location>
</feature>
<name>A0ABW3JMH5_9FLAO</name>
<evidence type="ECO:0000313" key="3">
    <source>
        <dbReference type="Proteomes" id="UP001597061"/>
    </source>
</evidence>
<dbReference type="EMBL" id="JBHTJI010000042">
    <property type="protein sequence ID" value="MFD0991124.1"/>
    <property type="molecule type" value="Genomic_DNA"/>
</dbReference>
<dbReference type="InterPro" id="IPR022298">
    <property type="entry name" value="Conjug_transposon_TraN"/>
</dbReference>
<gene>
    <name evidence="2" type="ORF">ACFQ1R_13530</name>
</gene>
<dbReference type="Proteomes" id="UP001597061">
    <property type="component" value="Unassembled WGS sequence"/>
</dbReference>
<feature type="signal peptide" evidence="1">
    <location>
        <begin position="1"/>
        <end position="18"/>
    </location>
</feature>
<accession>A0ABW3JMH5</accession>
<protein>
    <submittedName>
        <fullName evidence="2">DUF4138 domain-containing protein</fullName>
    </submittedName>
</protein>
<keyword evidence="1" id="KW-0732">Signal</keyword>